<evidence type="ECO:0000259" key="3">
    <source>
        <dbReference type="PROSITE" id="PS50977"/>
    </source>
</evidence>
<dbReference type="PROSITE" id="PS01081">
    <property type="entry name" value="HTH_TETR_1"/>
    <property type="match status" value="1"/>
</dbReference>
<evidence type="ECO:0000313" key="5">
    <source>
        <dbReference type="Proteomes" id="UP000305874"/>
    </source>
</evidence>
<dbReference type="PROSITE" id="PS50977">
    <property type="entry name" value="HTH_TETR_2"/>
    <property type="match status" value="1"/>
</dbReference>
<evidence type="ECO:0000256" key="2">
    <source>
        <dbReference type="PROSITE-ProRule" id="PRU00335"/>
    </source>
</evidence>
<dbReference type="SUPFAM" id="SSF46689">
    <property type="entry name" value="Homeodomain-like"/>
    <property type="match status" value="1"/>
</dbReference>
<keyword evidence="1 2" id="KW-0238">DNA-binding</keyword>
<dbReference type="Gene3D" id="1.10.357.10">
    <property type="entry name" value="Tetracycline Repressor, domain 2"/>
    <property type="match status" value="1"/>
</dbReference>
<dbReference type="InterPro" id="IPR023772">
    <property type="entry name" value="DNA-bd_HTH_TetR-type_CS"/>
</dbReference>
<feature type="domain" description="HTH tetR-type" evidence="3">
    <location>
        <begin position="29"/>
        <end position="89"/>
    </location>
</feature>
<dbReference type="Pfam" id="PF00440">
    <property type="entry name" value="TetR_N"/>
    <property type="match status" value="1"/>
</dbReference>
<dbReference type="AlphaFoldDB" id="A0A5S3Z983"/>
<evidence type="ECO:0000256" key="1">
    <source>
        <dbReference type="ARBA" id="ARBA00023125"/>
    </source>
</evidence>
<reference evidence="4 5" key="1">
    <citation type="submission" date="2017-12" db="EMBL/GenBank/DDBJ databases">
        <authorList>
            <person name="Paulsen S."/>
            <person name="Gram L.K."/>
        </authorList>
    </citation>
    <scope>NUCLEOTIDE SEQUENCE [LARGE SCALE GENOMIC DNA]</scope>
    <source>
        <strain evidence="4 5">S2897</strain>
    </source>
</reference>
<sequence length="197" mass="22403">MSALIIIIERAQYQAKGFVLSNQLTPKKLQTRTRICQTAWELFIAKGFESTSTRDIAKAAGIANGTLFSHFANKDELLKVLMIAQIDNVIADAQRSDDHQQPKLKMRHYATHLYAFYLQHVEFSKTLLQSLIWQGQFFDEQIQQFKALLFASAPQYDEVRAAAMMDCYFMTLIEGLNQPAPNANAMVRRLSAKLALL</sequence>
<comment type="caution">
    <text evidence="4">The sequence shown here is derived from an EMBL/GenBank/DDBJ whole genome shotgun (WGS) entry which is preliminary data.</text>
</comment>
<dbReference type="InterPro" id="IPR009057">
    <property type="entry name" value="Homeodomain-like_sf"/>
</dbReference>
<dbReference type="EMBL" id="PNCG01000002">
    <property type="protein sequence ID" value="TMP88435.1"/>
    <property type="molecule type" value="Genomic_DNA"/>
</dbReference>
<dbReference type="PANTHER" id="PTHR43479:SF11">
    <property type="entry name" value="ACREF_ENVCD OPERON REPRESSOR-RELATED"/>
    <property type="match status" value="1"/>
</dbReference>
<reference evidence="5" key="2">
    <citation type="submission" date="2019-06" db="EMBL/GenBank/DDBJ databases">
        <title>Co-occurence of chitin degradation, pigmentation and bioactivity in marine Pseudoalteromonas.</title>
        <authorList>
            <person name="Sonnenschein E.C."/>
            <person name="Bech P.K."/>
        </authorList>
    </citation>
    <scope>NUCLEOTIDE SEQUENCE [LARGE SCALE GENOMIC DNA]</scope>
    <source>
        <strain evidence="5">S2897</strain>
    </source>
</reference>
<dbReference type="InterPro" id="IPR050624">
    <property type="entry name" value="HTH-type_Tx_Regulator"/>
</dbReference>
<dbReference type="PANTHER" id="PTHR43479">
    <property type="entry name" value="ACREF/ENVCD OPERON REPRESSOR-RELATED"/>
    <property type="match status" value="1"/>
</dbReference>
<gene>
    <name evidence="4" type="ORF">CWC05_03110</name>
</gene>
<dbReference type="GO" id="GO:0003677">
    <property type="term" value="F:DNA binding"/>
    <property type="evidence" value="ECO:0007669"/>
    <property type="project" value="UniProtKB-UniRule"/>
</dbReference>
<feature type="DNA-binding region" description="H-T-H motif" evidence="2">
    <location>
        <begin position="52"/>
        <end position="71"/>
    </location>
</feature>
<evidence type="ECO:0000313" key="4">
    <source>
        <dbReference type="EMBL" id="TMP88435.1"/>
    </source>
</evidence>
<dbReference type="InterPro" id="IPR001647">
    <property type="entry name" value="HTH_TetR"/>
</dbReference>
<organism evidence="4 5">
    <name type="scientific">Pseudoalteromonas ruthenica</name>
    <dbReference type="NCBI Taxonomy" id="151081"/>
    <lineage>
        <taxon>Bacteria</taxon>
        <taxon>Pseudomonadati</taxon>
        <taxon>Pseudomonadota</taxon>
        <taxon>Gammaproteobacteria</taxon>
        <taxon>Alteromonadales</taxon>
        <taxon>Pseudoalteromonadaceae</taxon>
        <taxon>Pseudoalteromonas</taxon>
    </lineage>
</organism>
<protein>
    <submittedName>
        <fullName evidence="4">TetR family transcriptional regulator</fullName>
    </submittedName>
</protein>
<dbReference type="Proteomes" id="UP000305874">
    <property type="component" value="Unassembled WGS sequence"/>
</dbReference>
<name>A0A5S3Z983_9GAMM</name>
<proteinExistence type="predicted"/>
<accession>A0A5S3Z983</accession>
<dbReference type="PRINTS" id="PR00455">
    <property type="entry name" value="HTHTETR"/>
</dbReference>
<dbReference type="STRING" id="151081.TW72_08995"/>